<name>A0ABY5VQI4_9ACTN</name>
<gene>
    <name evidence="2" type="ORF">Dfulv_30175</name>
</gene>
<keyword evidence="1" id="KW-0812">Transmembrane</keyword>
<reference evidence="2" key="1">
    <citation type="submission" date="2021-04" db="EMBL/GenBank/DDBJ databases">
        <authorList>
            <person name="Hartkoorn R.C."/>
            <person name="Beaudoing E."/>
            <person name="Hot D."/>
        </authorList>
    </citation>
    <scope>NUCLEOTIDE SEQUENCE</scope>
    <source>
        <strain evidence="2">NRRL B-16292</strain>
    </source>
</reference>
<accession>A0ABY5VQI4</accession>
<evidence type="ECO:0008006" key="4">
    <source>
        <dbReference type="Google" id="ProtNLM"/>
    </source>
</evidence>
<reference evidence="2" key="2">
    <citation type="submission" date="2022-09" db="EMBL/GenBank/DDBJ databases">
        <title>Biosynthetic gene clusters of Dactylosporangioum fulvum.</title>
        <authorList>
            <person name="Caradec T."/>
        </authorList>
    </citation>
    <scope>NUCLEOTIDE SEQUENCE</scope>
    <source>
        <strain evidence="2">NRRL B-16292</strain>
    </source>
</reference>
<proteinExistence type="predicted"/>
<feature type="transmembrane region" description="Helical" evidence="1">
    <location>
        <begin position="39"/>
        <end position="60"/>
    </location>
</feature>
<keyword evidence="1" id="KW-1133">Transmembrane helix</keyword>
<keyword evidence="1" id="KW-0472">Membrane</keyword>
<protein>
    <recommendedName>
        <fullName evidence="4">DUF4367 domain-containing protein</fullName>
    </recommendedName>
</protein>
<evidence type="ECO:0000313" key="3">
    <source>
        <dbReference type="Proteomes" id="UP001059617"/>
    </source>
</evidence>
<dbReference type="Proteomes" id="UP001059617">
    <property type="component" value="Chromosome"/>
</dbReference>
<keyword evidence="3" id="KW-1185">Reference proteome</keyword>
<organism evidence="2 3">
    <name type="scientific">Dactylosporangium fulvum</name>
    <dbReference type="NCBI Taxonomy" id="53359"/>
    <lineage>
        <taxon>Bacteria</taxon>
        <taxon>Bacillati</taxon>
        <taxon>Actinomycetota</taxon>
        <taxon>Actinomycetes</taxon>
        <taxon>Micromonosporales</taxon>
        <taxon>Micromonosporaceae</taxon>
        <taxon>Dactylosporangium</taxon>
    </lineage>
</organism>
<evidence type="ECO:0000256" key="1">
    <source>
        <dbReference type="SAM" id="Phobius"/>
    </source>
</evidence>
<sequence length="293" mass="31865">MSEEQLIDLIERGIPDVPEELLAAPKESIRRRIRRRRQAGWSAATAALTVVAVAVGLGAARPAPPEEVIVEPSPTDQFVVLSPLTWQVARVAQNGTSVVLWVDVPEGVCLEYRDLTVLTNEEDRADRVYLTVATEGGTSVDAPCQAKAAEARGLLRKPLGDRRIEDGGEPGSPRLVIRDADLPQVTRHGWTEVPGMHSGLDGTSFTLAYTRSGGPDLLLRMVPKALAPERLGDPVGTVPLGSRTGQVYRSNGDLWLYWEAHDVVYGLSARPAAGGRPLERSAFEQLIRDMTWP</sequence>
<dbReference type="RefSeq" id="WP_259857148.1">
    <property type="nucleotide sequence ID" value="NZ_BAAAST010000254.1"/>
</dbReference>
<dbReference type="EMBL" id="CP073720">
    <property type="protein sequence ID" value="UWP79422.1"/>
    <property type="molecule type" value="Genomic_DNA"/>
</dbReference>
<evidence type="ECO:0000313" key="2">
    <source>
        <dbReference type="EMBL" id="UWP79422.1"/>
    </source>
</evidence>